<comment type="function">
    <text evidence="6">One of the primary rRNA binding proteins, it binds directly to 16S rRNA central domain where it helps coordinate assembly of the platform of the 30S subunit.</text>
</comment>
<dbReference type="InterPro" id="IPR000630">
    <property type="entry name" value="Ribosomal_uS8"/>
</dbReference>
<dbReference type="GO" id="GO:0003735">
    <property type="term" value="F:structural constituent of ribosome"/>
    <property type="evidence" value="ECO:0007669"/>
    <property type="project" value="InterPro"/>
</dbReference>
<dbReference type="EMBL" id="MIYU01000007">
    <property type="protein sequence ID" value="OIR18550.1"/>
    <property type="molecule type" value="Genomic_DNA"/>
</dbReference>
<evidence type="ECO:0000256" key="4">
    <source>
        <dbReference type="ARBA" id="ARBA00022980"/>
    </source>
</evidence>
<gene>
    <name evidence="6" type="primary">rps8</name>
    <name evidence="8" type="ORF">BEU04_04605</name>
</gene>
<dbReference type="Proteomes" id="UP000183815">
    <property type="component" value="Unassembled WGS sequence"/>
</dbReference>
<evidence type="ECO:0000256" key="7">
    <source>
        <dbReference type="RuleBase" id="RU003660"/>
    </source>
</evidence>
<evidence type="ECO:0000313" key="8">
    <source>
        <dbReference type="EMBL" id="OIR18550.1"/>
    </source>
</evidence>
<keyword evidence="5 6" id="KW-0687">Ribonucleoprotein</keyword>
<dbReference type="SUPFAM" id="SSF56047">
    <property type="entry name" value="Ribosomal protein S8"/>
    <property type="match status" value="1"/>
</dbReference>
<accession>A0A1J5U2L3</accession>
<dbReference type="Gene3D" id="3.30.1490.10">
    <property type="match status" value="1"/>
</dbReference>
<name>A0A1J5U2L3_9ARCH</name>
<dbReference type="InterPro" id="IPR047863">
    <property type="entry name" value="Ribosomal_uS8_CS"/>
</dbReference>
<evidence type="ECO:0000256" key="2">
    <source>
        <dbReference type="ARBA" id="ARBA00022730"/>
    </source>
</evidence>
<evidence type="ECO:0000256" key="6">
    <source>
        <dbReference type="HAMAP-Rule" id="MF_01302"/>
    </source>
</evidence>
<dbReference type="Gene3D" id="3.30.1370.30">
    <property type="match status" value="1"/>
</dbReference>
<comment type="subunit">
    <text evidence="6">Part of the 30S ribosomal subunit.</text>
</comment>
<comment type="similarity">
    <text evidence="1 6 7">Belongs to the universal ribosomal protein uS8 family.</text>
</comment>
<evidence type="ECO:0000256" key="1">
    <source>
        <dbReference type="ARBA" id="ARBA00006471"/>
    </source>
</evidence>
<keyword evidence="4 6" id="KW-0689">Ribosomal protein</keyword>
<evidence type="ECO:0000256" key="3">
    <source>
        <dbReference type="ARBA" id="ARBA00022884"/>
    </source>
</evidence>
<dbReference type="GO" id="GO:0005840">
    <property type="term" value="C:ribosome"/>
    <property type="evidence" value="ECO:0007669"/>
    <property type="project" value="UniProtKB-KW"/>
</dbReference>
<comment type="caution">
    <text evidence="8">The sequence shown here is derived from an EMBL/GenBank/DDBJ whole genome shotgun (WGS) entry which is preliminary data.</text>
</comment>
<keyword evidence="3 6" id="KW-0694">RNA-binding</keyword>
<proteinExistence type="inferred from homology"/>
<dbReference type="NCBIfam" id="NF003115">
    <property type="entry name" value="PRK04034.1"/>
    <property type="match status" value="1"/>
</dbReference>
<sequence length="128" mass="14232">MSNDLLSDSLVTIRNATLSSKSECVVPASRLIGEALRLMREKGYVSEFEHIDDKRGGKFNVNLTGQINSCGAIKPRFSVKMRDMERYESRYLPAKDFGIIIVSTPSGVMTHKQAKEALTGGKLIAYIY</sequence>
<dbReference type="Pfam" id="PF00410">
    <property type="entry name" value="Ribosomal_S8"/>
    <property type="match status" value="1"/>
</dbReference>
<evidence type="ECO:0000256" key="5">
    <source>
        <dbReference type="ARBA" id="ARBA00023274"/>
    </source>
</evidence>
<dbReference type="PROSITE" id="PS00053">
    <property type="entry name" value="RIBOSOMAL_S8"/>
    <property type="match status" value="1"/>
</dbReference>
<organism evidence="8 9">
    <name type="scientific">Marine Group III euryarchaeote CG-Bathy1</name>
    <dbReference type="NCBI Taxonomy" id="1889001"/>
    <lineage>
        <taxon>Archaea</taxon>
        <taxon>Methanobacteriati</taxon>
        <taxon>Thermoplasmatota</taxon>
        <taxon>Thermoplasmata</taxon>
        <taxon>Candidatus Thermoprofundales</taxon>
    </lineage>
</organism>
<protein>
    <recommendedName>
        <fullName evidence="6">Small ribosomal subunit protein uS8</fullName>
    </recommendedName>
</protein>
<dbReference type="PANTHER" id="PTHR11758">
    <property type="entry name" value="40S RIBOSOMAL PROTEIN S15A"/>
    <property type="match status" value="1"/>
</dbReference>
<dbReference type="AlphaFoldDB" id="A0A1J5U2L3"/>
<reference evidence="8 9" key="1">
    <citation type="submission" date="2016-08" db="EMBL/GenBank/DDBJ databases">
        <title>New Insights into Marine Group III Euryarchaeota, from dark to light.</title>
        <authorList>
            <person name="Haro-Moreno J.M."/>
            <person name="Rodriguez-Valera F."/>
            <person name="Lopez-Garcia P."/>
            <person name="Moreira D."/>
            <person name="Martin-Cuadrado A.B."/>
        </authorList>
    </citation>
    <scope>NUCLEOTIDE SEQUENCE [LARGE SCALE GENOMIC DNA]</scope>
    <source>
        <strain evidence="8">CG-Bathy1</strain>
    </source>
</reference>
<dbReference type="InterPro" id="IPR035987">
    <property type="entry name" value="Ribosomal_uS8_sf"/>
</dbReference>
<dbReference type="HAMAP" id="MF_01302_A">
    <property type="entry name" value="Ribosomal_uS8_A"/>
    <property type="match status" value="1"/>
</dbReference>
<dbReference type="GO" id="GO:1990904">
    <property type="term" value="C:ribonucleoprotein complex"/>
    <property type="evidence" value="ECO:0007669"/>
    <property type="project" value="UniProtKB-KW"/>
</dbReference>
<dbReference type="GO" id="GO:0019843">
    <property type="term" value="F:rRNA binding"/>
    <property type="evidence" value="ECO:0007669"/>
    <property type="project" value="UniProtKB-UniRule"/>
</dbReference>
<dbReference type="GO" id="GO:0006412">
    <property type="term" value="P:translation"/>
    <property type="evidence" value="ECO:0007669"/>
    <property type="project" value="UniProtKB-UniRule"/>
</dbReference>
<evidence type="ECO:0000313" key="9">
    <source>
        <dbReference type="Proteomes" id="UP000183815"/>
    </source>
</evidence>
<keyword evidence="2 6" id="KW-0699">rRNA-binding</keyword>